<feature type="region of interest" description="Disordered" evidence="1">
    <location>
        <begin position="231"/>
        <end position="281"/>
    </location>
</feature>
<evidence type="ECO:0000313" key="2">
    <source>
        <dbReference type="EMBL" id="GAA2198590.1"/>
    </source>
</evidence>
<organism evidence="2 3">
    <name type="scientific">Sinomonas flava</name>
    <dbReference type="NCBI Taxonomy" id="496857"/>
    <lineage>
        <taxon>Bacteria</taxon>
        <taxon>Bacillati</taxon>
        <taxon>Actinomycetota</taxon>
        <taxon>Actinomycetes</taxon>
        <taxon>Micrococcales</taxon>
        <taxon>Micrococcaceae</taxon>
        <taxon>Sinomonas</taxon>
    </lineage>
</organism>
<dbReference type="Proteomes" id="UP001500432">
    <property type="component" value="Unassembled WGS sequence"/>
</dbReference>
<feature type="compositionally biased region" description="Basic and acidic residues" evidence="1">
    <location>
        <begin position="231"/>
        <end position="252"/>
    </location>
</feature>
<dbReference type="CDD" id="cd03801">
    <property type="entry name" value="GT4_PimA-like"/>
    <property type="match status" value="1"/>
</dbReference>
<feature type="compositionally biased region" description="Polar residues" evidence="1">
    <location>
        <begin position="271"/>
        <end position="281"/>
    </location>
</feature>
<evidence type="ECO:0000313" key="3">
    <source>
        <dbReference type="Proteomes" id="UP001500432"/>
    </source>
</evidence>
<sequence>MRLRLWARSRRNMLLWCNGLVPAFALSGLGRRIVHLHQLPLGGQRWLASLARKGALDTLVPSHWMSHHVPGSIVFGNWVEQVKAVRPAPEDVLRIGFLGRLSSDKGIHVLAEAVQILNDEGFDCRLVVAGEPRFVSDKAARFVDQALDRIAPNVDRLGWVEPGNLFSRVDLFACPSVWNEPFGLVAAEAMSARVPIVASRSGALPEVTGASAWLTTPEDAVDLARAIRRAAESPRKRESAEEGFARWEREWSPKAGRRRTASMMRRWELSGTDSMTRTDVS</sequence>
<name>A0ABN3BPR3_9MICC</name>
<dbReference type="SUPFAM" id="SSF53756">
    <property type="entry name" value="UDP-Glycosyltransferase/glycogen phosphorylase"/>
    <property type="match status" value="1"/>
</dbReference>
<keyword evidence="3" id="KW-1185">Reference proteome</keyword>
<accession>A0ABN3BPR3</accession>
<dbReference type="Pfam" id="PF13692">
    <property type="entry name" value="Glyco_trans_1_4"/>
    <property type="match status" value="1"/>
</dbReference>
<reference evidence="2 3" key="1">
    <citation type="journal article" date="2019" name="Int. J. Syst. Evol. Microbiol.">
        <title>The Global Catalogue of Microorganisms (GCM) 10K type strain sequencing project: providing services to taxonomists for standard genome sequencing and annotation.</title>
        <authorList>
            <consortium name="The Broad Institute Genomics Platform"/>
            <consortium name="The Broad Institute Genome Sequencing Center for Infectious Disease"/>
            <person name="Wu L."/>
            <person name="Ma J."/>
        </authorList>
    </citation>
    <scope>NUCLEOTIDE SEQUENCE [LARGE SCALE GENOMIC DNA]</scope>
    <source>
        <strain evidence="2 3">JCM 16034</strain>
    </source>
</reference>
<dbReference type="EMBL" id="BAAAQW010000003">
    <property type="protein sequence ID" value="GAA2198590.1"/>
    <property type="molecule type" value="Genomic_DNA"/>
</dbReference>
<protein>
    <recommendedName>
        <fullName evidence="4">Glycosyl transferases group 1</fullName>
    </recommendedName>
</protein>
<comment type="caution">
    <text evidence="2">The sequence shown here is derived from an EMBL/GenBank/DDBJ whole genome shotgun (WGS) entry which is preliminary data.</text>
</comment>
<proteinExistence type="predicted"/>
<dbReference type="Gene3D" id="3.40.50.2000">
    <property type="entry name" value="Glycogen Phosphorylase B"/>
    <property type="match status" value="1"/>
</dbReference>
<gene>
    <name evidence="2" type="ORF">GCM10009849_11850</name>
</gene>
<evidence type="ECO:0000256" key="1">
    <source>
        <dbReference type="SAM" id="MobiDB-lite"/>
    </source>
</evidence>
<evidence type="ECO:0008006" key="4">
    <source>
        <dbReference type="Google" id="ProtNLM"/>
    </source>
</evidence>
<dbReference type="PANTHER" id="PTHR12526">
    <property type="entry name" value="GLYCOSYLTRANSFERASE"/>
    <property type="match status" value="1"/>
</dbReference>